<dbReference type="InterPro" id="IPR000531">
    <property type="entry name" value="Beta-barrel_TonB"/>
</dbReference>
<dbReference type="GO" id="GO:0044718">
    <property type="term" value="P:siderophore transmembrane transport"/>
    <property type="evidence" value="ECO:0007669"/>
    <property type="project" value="TreeGrafter"/>
</dbReference>
<evidence type="ECO:0000256" key="3">
    <source>
        <dbReference type="ARBA" id="ARBA00022452"/>
    </source>
</evidence>
<evidence type="ECO:0000256" key="7">
    <source>
        <dbReference type="ARBA" id="ARBA00023237"/>
    </source>
</evidence>
<evidence type="ECO:0000256" key="6">
    <source>
        <dbReference type="ARBA" id="ARBA00023136"/>
    </source>
</evidence>
<dbReference type="PANTHER" id="PTHR30069">
    <property type="entry name" value="TONB-DEPENDENT OUTER MEMBRANE RECEPTOR"/>
    <property type="match status" value="1"/>
</dbReference>
<dbReference type="EMBL" id="CP013611">
    <property type="protein sequence ID" value="ALU44846.1"/>
    <property type="molecule type" value="Genomic_DNA"/>
</dbReference>
<keyword evidence="7 8" id="KW-0998">Cell outer membrane</keyword>
<name>A0A0U3GX16_9GAMM</name>
<proteinExistence type="inferred from homology"/>
<reference evidence="12 13" key="1">
    <citation type="submission" date="2015-12" db="EMBL/GenBank/DDBJ databases">
        <title>Complete genome sequence of Pseudoalteromonas rubra SCSIO 6842, harboring a conjugative plasmid.</title>
        <authorList>
            <person name="Li B."/>
            <person name="Wang X."/>
        </authorList>
    </citation>
    <scope>NUCLEOTIDE SEQUENCE [LARGE SCALE GENOMIC DNA]</scope>
    <source>
        <strain evidence="12 13">SCSIO 6842</strain>
    </source>
</reference>
<dbReference type="GO" id="GO:0009279">
    <property type="term" value="C:cell outer membrane"/>
    <property type="evidence" value="ECO:0007669"/>
    <property type="project" value="UniProtKB-SubCell"/>
</dbReference>
<dbReference type="InterPro" id="IPR036942">
    <property type="entry name" value="Beta-barrel_TonB_sf"/>
</dbReference>
<evidence type="ECO:0000259" key="10">
    <source>
        <dbReference type="Pfam" id="PF00593"/>
    </source>
</evidence>
<protein>
    <submittedName>
        <fullName evidence="12">TonB-dependent receptor</fullName>
    </submittedName>
</protein>
<dbReference type="InterPro" id="IPR039426">
    <property type="entry name" value="TonB-dep_rcpt-like"/>
</dbReference>
<dbReference type="InterPro" id="IPR010100">
    <property type="entry name" value="TonB-dep_Cu_rcpt"/>
</dbReference>
<dbReference type="Pfam" id="PF00593">
    <property type="entry name" value="TonB_dep_Rec_b-barrel"/>
    <property type="match status" value="1"/>
</dbReference>
<accession>A0A0U3GX16</accession>
<dbReference type="PANTHER" id="PTHR30069:SF49">
    <property type="entry name" value="OUTER MEMBRANE PROTEIN C"/>
    <property type="match status" value="1"/>
</dbReference>
<dbReference type="GO" id="GO:0015344">
    <property type="term" value="F:siderophore uptake transmembrane transporter activity"/>
    <property type="evidence" value="ECO:0007669"/>
    <property type="project" value="TreeGrafter"/>
</dbReference>
<evidence type="ECO:0000256" key="1">
    <source>
        <dbReference type="ARBA" id="ARBA00004571"/>
    </source>
</evidence>
<sequence>MTRNLIWLAVTAAFSAQSQDAQHDTHTDSLERIVVIAPMHSPLDIKTDPKAPRQPLPAQDGADLLSSIAGFSLVKKGGASSDPVFRGMAGSRLNIITDGGQTLGGCGGRMDPPTAYITPQTYDTLTVIKGPQTVLYGPGNSAATVIFERESERLSEAGWQGFANATLGSFGKRMVNADVKGGTEDYYARLAASKSDADDYEDGEGQSIHSAYDKWNLDSEFAYTPDDDSLYSLSLGRSDGEVAYADRMMDGSKFDRNHVALSVELDELSGFSHALEANVYYNNIDHIMDNHSLRTFTPTMMMKAPTSSNPDRRTWGGKLMLTSAVNTKHTLRYGVDHQQNRHRIRVSMNQPMIPVETLPRRDNAEFKQTGLFGEFEYALKTEGPKRSQWVSGLRIDDWSATDKRQQLGSMMMPMPNPTADQTRDDTLLSGFTRYQVQHKDMSYYIGAGHSERFPDYWELMGGGRRSVDSMSAFLLETEKTNQLDIGWMLQKSAMTTSVSLFYNRIDDYLLTDNQYEVMDKTLAVTRNIDAQTMGLEMETQVELSKQLNFTTSINYVRGSNKTDHTALAQQPPLQARFAMDYTLDKWQVGGLWRLVKSQDRVAIGQGNIAGQDVGPSHGFGTLALNLSYSHSDELLLSLGVDNVLDKTYAEHLSRAGAMVSGYAQIDKVNEASRTLWANVNWRF</sequence>
<keyword evidence="3 8" id="KW-1134">Transmembrane beta strand</keyword>
<dbReference type="KEGG" id="prr:AT705_18970"/>
<feature type="domain" description="TonB-dependent receptor-like beta-barrel" evidence="10">
    <location>
        <begin position="198"/>
        <end position="643"/>
    </location>
</feature>
<dbReference type="SUPFAM" id="SSF56935">
    <property type="entry name" value="Porins"/>
    <property type="match status" value="1"/>
</dbReference>
<keyword evidence="12" id="KW-0675">Receptor</keyword>
<feature type="domain" description="TonB-dependent receptor plug" evidence="11">
    <location>
        <begin position="57"/>
        <end position="143"/>
    </location>
</feature>
<dbReference type="InterPro" id="IPR012910">
    <property type="entry name" value="Plug_dom"/>
</dbReference>
<dbReference type="RefSeq" id="WP_058797785.1">
    <property type="nucleotide sequence ID" value="NZ_CP013611.1"/>
</dbReference>
<keyword evidence="4 8" id="KW-0812">Transmembrane</keyword>
<evidence type="ECO:0000256" key="9">
    <source>
        <dbReference type="RuleBase" id="RU003357"/>
    </source>
</evidence>
<dbReference type="Gene3D" id="2.40.170.20">
    <property type="entry name" value="TonB-dependent receptor, beta-barrel domain"/>
    <property type="match status" value="1"/>
</dbReference>
<comment type="subcellular location">
    <subcellularLocation>
        <location evidence="1 8">Cell outer membrane</location>
        <topology evidence="1 8">Multi-pass membrane protein</topology>
    </subcellularLocation>
</comment>
<dbReference type="InterPro" id="IPR037066">
    <property type="entry name" value="Plug_dom_sf"/>
</dbReference>
<evidence type="ECO:0000259" key="11">
    <source>
        <dbReference type="Pfam" id="PF07715"/>
    </source>
</evidence>
<evidence type="ECO:0000256" key="4">
    <source>
        <dbReference type="ARBA" id="ARBA00022692"/>
    </source>
</evidence>
<keyword evidence="6 8" id="KW-0472">Membrane</keyword>
<evidence type="ECO:0000256" key="2">
    <source>
        <dbReference type="ARBA" id="ARBA00022448"/>
    </source>
</evidence>
<dbReference type="Pfam" id="PF07715">
    <property type="entry name" value="Plug"/>
    <property type="match status" value="1"/>
</dbReference>
<dbReference type="Gene3D" id="2.170.130.10">
    <property type="entry name" value="TonB-dependent receptor, plug domain"/>
    <property type="match status" value="1"/>
</dbReference>
<evidence type="ECO:0000313" key="12">
    <source>
        <dbReference type="EMBL" id="ALU44846.1"/>
    </source>
</evidence>
<evidence type="ECO:0000313" key="13">
    <source>
        <dbReference type="Proteomes" id="UP000069015"/>
    </source>
</evidence>
<dbReference type="PROSITE" id="PS52016">
    <property type="entry name" value="TONB_DEPENDENT_REC_3"/>
    <property type="match status" value="1"/>
</dbReference>
<comment type="similarity">
    <text evidence="8 9">Belongs to the TonB-dependent receptor family.</text>
</comment>
<dbReference type="CDD" id="cd01347">
    <property type="entry name" value="ligand_gated_channel"/>
    <property type="match status" value="1"/>
</dbReference>
<gene>
    <name evidence="12" type="ORF">AT705_18970</name>
</gene>
<evidence type="ECO:0000256" key="5">
    <source>
        <dbReference type="ARBA" id="ARBA00023077"/>
    </source>
</evidence>
<keyword evidence="2 8" id="KW-0813">Transport</keyword>
<dbReference type="Proteomes" id="UP000069015">
    <property type="component" value="Chromosome 1"/>
</dbReference>
<organism evidence="12 13">
    <name type="scientific">Pseudoalteromonas rubra</name>
    <dbReference type="NCBI Taxonomy" id="43658"/>
    <lineage>
        <taxon>Bacteria</taxon>
        <taxon>Pseudomonadati</taxon>
        <taxon>Pseudomonadota</taxon>
        <taxon>Gammaproteobacteria</taxon>
        <taxon>Alteromonadales</taxon>
        <taxon>Pseudoalteromonadaceae</taxon>
        <taxon>Pseudoalteromonas</taxon>
    </lineage>
</organism>
<dbReference type="NCBIfam" id="TIGR01778">
    <property type="entry name" value="TonB-copper"/>
    <property type="match status" value="1"/>
</dbReference>
<keyword evidence="5 9" id="KW-0798">TonB box</keyword>
<evidence type="ECO:0000256" key="8">
    <source>
        <dbReference type="PROSITE-ProRule" id="PRU01360"/>
    </source>
</evidence>
<dbReference type="AlphaFoldDB" id="A0A0U3GX16"/>